<dbReference type="GO" id="GO:0030313">
    <property type="term" value="C:cell envelope"/>
    <property type="evidence" value="ECO:0007669"/>
    <property type="project" value="UniProtKB-SubCell"/>
</dbReference>
<dbReference type="GO" id="GO:0020037">
    <property type="term" value="F:heme binding"/>
    <property type="evidence" value="ECO:0007669"/>
    <property type="project" value="InterPro"/>
</dbReference>
<keyword evidence="7" id="KW-0575">Peroxidase</keyword>
<feature type="binding site" description="covalent" evidence="4">
    <location>
        <position position="84"/>
    </location>
    <ligand>
        <name>heme c</name>
        <dbReference type="ChEBI" id="CHEBI:61717"/>
        <label>1</label>
    </ligand>
</feature>
<dbReference type="AlphaFoldDB" id="A0A1H9ST82"/>
<dbReference type="GO" id="GO:0004130">
    <property type="term" value="F:cytochrome-c peroxidase activity"/>
    <property type="evidence" value="ECO:0007669"/>
    <property type="project" value="TreeGrafter"/>
</dbReference>
<dbReference type="EMBL" id="FOGG01000019">
    <property type="protein sequence ID" value="SER88045.1"/>
    <property type="molecule type" value="Genomic_DNA"/>
</dbReference>
<dbReference type="PANTHER" id="PTHR30600:SF10">
    <property type="entry name" value="BLL6722 PROTEIN"/>
    <property type="match status" value="1"/>
</dbReference>
<dbReference type="PANTHER" id="PTHR30600">
    <property type="entry name" value="CYTOCHROME C PEROXIDASE-RELATED"/>
    <property type="match status" value="1"/>
</dbReference>
<dbReference type="Proteomes" id="UP000199572">
    <property type="component" value="Unassembled WGS sequence"/>
</dbReference>
<dbReference type="SUPFAM" id="SSF46626">
    <property type="entry name" value="Cytochrome c"/>
    <property type="match status" value="2"/>
</dbReference>
<dbReference type="InterPro" id="IPR026259">
    <property type="entry name" value="MauG/Cytc_peroxidase"/>
</dbReference>
<organism evidence="7 8">
    <name type="scientific">Pedobacter rhizosphaerae</name>
    <dbReference type="NCBI Taxonomy" id="390241"/>
    <lineage>
        <taxon>Bacteria</taxon>
        <taxon>Pseudomonadati</taxon>
        <taxon>Bacteroidota</taxon>
        <taxon>Sphingobacteriia</taxon>
        <taxon>Sphingobacteriales</taxon>
        <taxon>Sphingobacteriaceae</taxon>
        <taxon>Pedobacter</taxon>
    </lineage>
</organism>
<accession>A0A1H9ST82</accession>
<proteinExistence type="predicted"/>
<dbReference type="STRING" id="390241.SAMN04488023_11970"/>
<keyword evidence="3" id="KW-0560">Oxidoreductase</keyword>
<evidence type="ECO:0000256" key="2">
    <source>
        <dbReference type="ARBA" id="ARBA00022729"/>
    </source>
</evidence>
<comment type="cofactor">
    <cofactor evidence="4">
        <name>heme</name>
        <dbReference type="ChEBI" id="CHEBI:30413"/>
    </cofactor>
    <text evidence="4">Binds 2 heme groups.</text>
</comment>
<dbReference type="PROSITE" id="PS51257">
    <property type="entry name" value="PROKAR_LIPOPROTEIN"/>
    <property type="match status" value="1"/>
</dbReference>
<dbReference type="GO" id="GO:0009055">
    <property type="term" value="F:electron transfer activity"/>
    <property type="evidence" value="ECO:0007669"/>
    <property type="project" value="InterPro"/>
</dbReference>
<dbReference type="GO" id="GO:0046872">
    <property type="term" value="F:metal ion binding"/>
    <property type="evidence" value="ECO:0007669"/>
    <property type="project" value="UniProtKB-KW"/>
</dbReference>
<sequence length="355" mass="39650">MRRFSAHRIVSFFLAGVIMSCKKEPVIPVSSEAVQYITLTAPEGFPAIKINSDNPLSNQGVELGRLLFYDVRLSGNNKVSCASCHSQRLAFSDGVALTNAGVSGQNLERHSPALINLAWANGFFWDGGSKNLESQAFGPITNMHEMQQDLNELEFELKQVPEYVKRFSDIFKDGVKATNVAKALAQFQLTLISSNSKYDKFKLGEISLNAQELRGLNLIHIKCKSCHSGELFTDNAYHNNGIDDVYSDEHEGIHQGRYRITHDPSDLGSFKTPTLRNVMLTAPYMHDGRFKNIDEVLEHYNSGLKKSSTVDPLLFQNNKQLGVPISPKEKLDIKAFLMALTDNDFITNKKFSNAN</sequence>
<evidence type="ECO:0000313" key="8">
    <source>
        <dbReference type="Proteomes" id="UP000199572"/>
    </source>
</evidence>
<keyword evidence="5" id="KW-0408">Iron</keyword>
<comment type="PTM">
    <text evidence="4">Binds 2 heme groups per subunit.</text>
</comment>
<dbReference type="InterPro" id="IPR051395">
    <property type="entry name" value="Cytochrome_c_Peroxidase/MauG"/>
</dbReference>
<dbReference type="InterPro" id="IPR004852">
    <property type="entry name" value="Di-haem_cyt_c_peroxidsae"/>
</dbReference>
<evidence type="ECO:0000256" key="1">
    <source>
        <dbReference type="ARBA" id="ARBA00004196"/>
    </source>
</evidence>
<feature type="binding site" description="covalent" evidence="4">
    <location>
        <position position="223"/>
    </location>
    <ligand>
        <name>heme c</name>
        <dbReference type="ChEBI" id="CHEBI:61717"/>
        <label>2</label>
    </ligand>
</feature>
<feature type="binding site" description="axial binding residue" evidence="5">
    <location>
        <position position="227"/>
    </location>
    <ligand>
        <name>heme c</name>
        <dbReference type="ChEBI" id="CHEBI:61717"/>
        <label>2</label>
    </ligand>
    <ligandPart>
        <name>Fe</name>
        <dbReference type="ChEBI" id="CHEBI:18248"/>
    </ligandPart>
</feature>
<evidence type="ECO:0000256" key="4">
    <source>
        <dbReference type="PIRSR" id="PIRSR000294-1"/>
    </source>
</evidence>
<feature type="binding site" description="covalent" evidence="4">
    <location>
        <position position="81"/>
    </location>
    <ligand>
        <name>heme c</name>
        <dbReference type="ChEBI" id="CHEBI:61717"/>
        <label>1</label>
    </ligand>
</feature>
<reference evidence="7 8" key="1">
    <citation type="submission" date="2016-10" db="EMBL/GenBank/DDBJ databases">
        <authorList>
            <person name="de Groot N.N."/>
        </authorList>
    </citation>
    <scope>NUCLEOTIDE SEQUENCE [LARGE SCALE GENOMIC DNA]</scope>
    <source>
        <strain evidence="7 8">DSM 18610</strain>
    </source>
</reference>
<dbReference type="RefSeq" id="WP_245738682.1">
    <property type="nucleotide sequence ID" value="NZ_FOGG01000019.1"/>
</dbReference>
<evidence type="ECO:0000256" key="3">
    <source>
        <dbReference type="ARBA" id="ARBA00023002"/>
    </source>
</evidence>
<dbReference type="PIRSF" id="PIRSF000294">
    <property type="entry name" value="Cytochrome-c_peroxidase"/>
    <property type="match status" value="1"/>
</dbReference>
<gene>
    <name evidence="7" type="ORF">SAMN04488023_11970</name>
</gene>
<keyword evidence="4" id="KW-0349">Heme</keyword>
<evidence type="ECO:0000256" key="5">
    <source>
        <dbReference type="PIRSR" id="PIRSR000294-2"/>
    </source>
</evidence>
<dbReference type="Pfam" id="PF03150">
    <property type="entry name" value="CCP_MauG"/>
    <property type="match status" value="1"/>
</dbReference>
<protein>
    <submittedName>
        <fullName evidence="7">Cytochrome c peroxidase</fullName>
    </submittedName>
</protein>
<feature type="binding site" description="axial binding residue" evidence="5">
    <location>
        <position position="85"/>
    </location>
    <ligand>
        <name>heme c</name>
        <dbReference type="ChEBI" id="CHEBI:61717"/>
        <label>1</label>
    </ligand>
    <ligandPart>
        <name>Fe</name>
        <dbReference type="ChEBI" id="CHEBI:18248"/>
    </ligandPart>
</feature>
<evidence type="ECO:0000313" key="7">
    <source>
        <dbReference type="EMBL" id="SER88045.1"/>
    </source>
</evidence>
<evidence type="ECO:0000259" key="6">
    <source>
        <dbReference type="Pfam" id="PF03150"/>
    </source>
</evidence>
<keyword evidence="5" id="KW-0479">Metal-binding</keyword>
<dbReference type="InterPro" id="IPR036909">
    <property type="entry name" value="Cyt_c-like_dom_sf"/>
</dbReference>
<feature type="domain" description="Di-haem cytochrome c peroxidase" evidence="6">
    <location>
        <begin position="59"/>
        <end position="205"/>
    </location>
</feature>
<name>A0A1H9ST82_9SPHI</name>
<keyword evidence="2" id="KW-0732">Signal</keyword>
<dbReference type="Gene3D" id="1.10.760.10">
    <property type="entry name" value="Cytochrome c-like domain"/>
    <property type="match status" value="2"/>
</dbReference>
<keyword evidence="8" id="KW-1185">Reference proteome</keyword>
<feature type="binding site" description="covalent" evidence="4">
    <location>
        <position position="226"/>
    </location>
    <ligand>
        <name>heme c</name>
        <dbReference type="ChEBI" id="CHEBI:61717"/>
        <label>2</label>
    </ligand>
</feature>
<comment type="subcellular location">
    <subcellularLocation>
        <location evidence="1">Cell envelope</location>
    </subcellularLocation>
</comment>